<dbReference type="Proteomes" id="UP000823388">
    <property type="component" value="Chromosome 8N"/>
</dbReference>
<organism evidence="1 2">
    <name type="scientific">Panicum virgatum</name>
    <name type="common">Blackwell switchgrass</name>
    <dbReference type="NCBI Taxonomy" id="38727"/>
    <lineage>
        <taxon>Eukaryota</taxon>
        <taxon>Viridiplantae</taxon>
        <taxon>Streptophyta</taxon>
        <taxon>Embryophyta</taxon>
        <taxon>Tracheophyta</taxon>
        <taxon>Spermatophyta</taxon>
        <taxon>Magnoliopsida</taxon>
        <taxon>Liliopsida</taxon>
        <taxon>Poales</taxon>
        <taxon>Poaceae</taxon>
        <taxon>PACMAD clade</taxon>
        <taxon>Panicoideae</taxon>
        <taxon>Panicodae</taxon>
        <taxon>Paniceae</taxon>
        <taxon>Panicinae</taxon>
        <taxon>Panicum</taxon>
        <taxon>Panicum sect. Hiantes</taxon>
    </lineage>
</organism>
<reference evidence="1 2" key="1">
    <citation type="submission" date="2020-05" db="EMBL/GenBank/DDBJ databases">
        <title>WGS assembly of Panicum virgatum.</title>
        <authorList>
            <person name="Lovell J.T."/>
            <person name="Jenkins J."/>
            <person name="Shu S."/>
            <person name="Juenger T.E."/>
            <person name="Schmutz J."/>
        </authorList>
    </citation>
    <scope>NUCLEOTIDE SEQUENCE</scope>
    <source>
        <strain evidence="1">AP13</strain>
        <strain evidence="2">cv. AP13</strain>
    </source>
</reference>
<evidence type="ECO:0000313" key="1">
    <source>
        <dbReference type="EMBL" id="KAG2556219.1"/>
    </source>
</evidence>
<proteinExistence type="predicted"/>
<comment type="caution">
    <text evidence="1">The sequence shown here is derived from an EMBL/GenBank/DDBJ whole genome shotgun (WGS) entry which is preliminary data.</text>
</comment>
<keyword evidence="2" id="KW-1185">Reference proteome</keyword>
<dbReference type="EMBL" id="CM029052">
    <property type="protein sequence ID" value="KAG2556219.1"/>
    <property type="molecule type" value="Genomic_DNA"/>
</dbReference>
<gene>
    <name evidence="1" type="ORF">PVAP13_8NG068901</name>
</gene>
<accession>A0A8T0P6C2</accession>
<dbReference type="EMBL" id="CM029052">
    <property type="protein sequence ID" value="KAG2556220.1"/>
    <property type="molecule type" value="Genomic_DNA"/>
</dbReference>
<dbReference type="AlphaFoldDB" id="A0A8T0P6C2"/>
<sequence>MNPCSKTTVACRGEGRQLRRARQWGRCGGQRAPPDLHLRFKLQLHPAGRPHILGLSQRKFQRWPHPHECSSLGRMGYTTLPPPGHEQVLRTDDVPFVGLMKISGVAPCRILLSPGATLVGRDGPSIRDSIGLLCS</sequence>
<name>A0A8T0P6C2_PANVG</name>
<protein>
    <submittedName>
        <fullName evidence="1">Uncharacterized protein</fullName>
    </submittedName>
</protein>
<evidence type="ECO:0000313" key="2">
    <source>
        <dbReference type="Proteomes" id="UP000823388"/>
    </source>
</evidence>